<dbReference type="AlphaFoldDB" id="A0A1H9LER0"/>
<protein>
    <submittedName>
        <fullName evidence="1">Uncharacterized protein</fullName>
    </submittedName>
</protein>
<sequence length="79" mass="8778">MAIRSSLNSVRTTCEVNLLSWTNVIPFPSRAERSTFRVSPSAEGNWSVFLGREAVATGLAERSAAEEWIFSRFALEALE</sequence>
<keyword evidence="2" id="KW-1185">Reference proteome</keyword>
<reference evidence="1 2" key="1">
    <citation type="submission" date="2016-10" db="EMBL/GenBank/DDBJ databases">
        <authorList>
            <person name="de Groot N.N."/>
        </authorList>
    </citation>
    <scope>NUCLEOTIDE SEQUENCE [LARGE SCALE GENOMIC DNA]</scope>
    <source>
        <strain evidence="1 2">A52C2</strain>
    </source>
</reference>
<evidence type="ECO:0000313" key="1">
    <source>
        <dbReference type="EMBL" id="SER09884.1"/>
    </source>
</evidence>
<gene>
    <name evidence="1" type="ORF">SAMN05216548_11173</name>
</gene>
<organism evidence="1 2">
    <name type="scientific">Faunimonas pinastri</name>
    <dbReference type="NCBI Taxonomy" id="1855383"/>
    <lineage>
        <taxon>Bacteria</taxon>
        <taxon>Pseudomonadati</taxon>
        <taxon>Pseudomonadota</taxon>
        <taxon>Alphaproteobacteria</taxon>
        <taxon>Hyphomicrobiales</taxon>
        <taxon>Afifellaceae</taxon>
        <taxon>Faunimonas</taxon>
    </lineage>
</organism>
<proteinExistence type="predicted"/>
<name>A0A1H9LER0_9HYPH</name>
<accession>A0A1H9LER0</accession>
<dbReference type="Proteomes" id="UP000199647">
    <property type="component" value="Unassembled WGS sequence"/>
</dbReference>
<dbReference type="EMBL" id="FOFG01000011">
    <property type="protein sequence ID" value="SER09884.1"/>
    <property type="molecule type" value="Genomic_DNA"/>
</dbReference>
<evidence type="ECO:0000313" key="2">
    <source>
        <dbReference type="Proteomes" id="UP000199647"/>
    </source>
</evidence>